<feature type="transmembrane region" description="Helical" evidence="1">
    <location>
        <begin position="150"/>
        <end position="171"/>
    </location>
</feature>
<dbReference type="KEGG" id="ghi:107931806"/>
<dbReference type="OrthoDB" id="10421082at2759"/>
<dbReference type="PaxDb" id="3635-A0A1U8M0P7"/>
<name>A0A1U8M0P7_GOSHI</name>
<proteinExistence type="predicted"/>
<feature type="transmembrane region" description="Helical" evidence="1">
    <location>
        <begin position="105"/>
        <end position="129"/>
    </location>
</feature>
<feature type="chain" id="PRO_5010590266" evidence="2">
    <location>
        <begin position="28"/>
        <end position="352"/>
    </location>
</feature>
<evidence type="ECO:0000313" key="3">
    <source>
        <dbReference type="Proteomes" id="UP000818029"/>
    </source>
</evidence>
<reference evidence="3" key="1">
    <citation type="journal article" date="2020" name="Nat. Genet.">
        <title>Genomic diversifications of five Gossypium allopolyploid species and their impact on cotton improvement.</title>
        <authorList>
            <person name="Chen Z.J."/>
            <person name="Sreedasyam A."/>
            <person name="Ando A."/>
            <person name="Song Q."/>
            <person name="De Santiago L.M."/>
            <person name="Hulse-Kemp A.M."/>
            <person name="Ding M."/>
            <person name="Ye W."/>
            <person name="Kirkbride R.C."/>
            <person name="Jenkins J."/>
            <person name="Plott C."/>
            <person name="Lovell J."/>
            <person name="Lin Y.M."/>
            <person name="Vaughn R."/>
            <person name="Liu B."/>
            <person name="Simpson S."/>
            <person name="Scheffler B.E."/>
            <person name="Wen L."/>
            <person name="Saski C.A."/>
            <person name="Grover C.E."/>
            <person name="Hu G."/>
            <person name="Conover J.L."/>
            <person name="Carlson J.W."/>
            <person name="Shu S."/>
            <person name="Boston L.B."/>
            <person name="Williams M."/>
            <person name="Peterson D.G."/>
            <person name="McGee K."/>
            <person name="Jones D.C."/>
            <person name="Wendel J.F."/>
            <person name="Stelly D.M."/>
            <person name="Grimwood J."/>
            <person name="Schmutz J."/>
        </authorList>
    </citation>
    <scope>NUCLEOTIDE SEQUENCE [LARGE SCALE GENOMIC DNA]</scope>
    <source>
        <strain evidence="3">cv. TM-1</strain>
    </source>
</reference>
<protein>
    <submittedName>
        <fullName evidence="4">Uncharacterized protein</fullName>
    </submittedName>
</protein>
<dbReference type="RefSeq" id="XP_016719233.1">
    <property type="nucleotide sequence ID" value="XM_016863744.2"/>
</dbReference>
<evidence type="ECO:0000313" key="4">
    <source>
        <dbReference type="RefSeq" id="XP_016719233.1"/>
    </source>
</evidence>
<dbReference type="Proteomes" id="UP000818029">
    <property type="component" value="Chromosome D10"/>
</dbReference>
<gene>
    <name evidence="4" type="primary">LOC107931806</name>
</gene>
<reference evidence="4" key="2">
    <citation type="submission" date="2025-08" db="UniProtKB">
        <authorList>
            <consortium name="RefSeq"/>
        </authorList>
    </citation>
    <scope>IDENTIFICATION</scope>
</reference>
<evidence type="ECO:0000256" key="2">
    <source>
        <dbReference type="SAM" id="SignalP"/>
    </source>
</evidence>
<dbReference type="GeneID" id="107931806"/>
<feature type="signal peptide" evidence="2">
    <location>
        <begin position="1"/>
        <end position="27"/>
    </location>
</feature>
<dbReference type="AlphaFoldDB" id="A0A1U8M0P7"/>
<keyword evidence="1" id="KW-0812">Transmembrane</keyword>
<accession>A0A1U8M0P7</accession>
<keyword evidence="1" id="KW-0472">Membrane</keyword>
<keyword evidence="2" id="KW-0732">Signal</keyword>
<organism evidence="3 4">
    <name type="scientific">Gossypium hirsutum</name>
    <name type="common">Upland cotton</name>
    <name type="synonym">Gossypium mexicanum</name>
    <dbReference type="NCBI Taxonomy" id="3635"/>
    <lineage>
        <taxon>Eukaryota</taxon>
        <taxon>Viridiplantae</taxon>
        <taxon>Streptophyta</taxon>
        <taxon>Embryophyta</taxon>
        <taxon>Tracheophyta</taxon>
        <taxon>Spermatophyta</taxon>
        <taxon>Magnoliopsida</taxon>
        <taxon>eudicotyledons</taxon>
        <taxon>Gunneridae</taxon>
        <taxon>Pentapetalae</taxon>
        <taxon>rosids</taxon>
        <taxon>malvids</taxon>
        <taxon>Malvales</taxon>
        <taxon>Malvaceae</taxon>
        <taxon>Malvoideae</taxon>
        <taxon>Gossypium</taxon>
    </lineage>
</organism>
<sequence length="352" mass="39559">MPGKETLAWIFLLLLAYLGFLTSLAHSAVGENLFKVFVNPWYYVPVLFPIWHLILLSRYVFPANVYTKLGKYGIIIKTCLEFITSWGGSFFLYKLTAWNDMDQYFVWICFFLGVMNLCSSRFAVPGFMFTNSIIFIDLSFASTYSIRDNLTNRTVALGISSFVLLLLRNFVQYRDNVLVNANVVHPPSEGGDAPQQEHRIPMPSNMSPLPTVGAEIELAPRSESRHHPPAPSSSVEVELTTGVSTLAPRQGSRRRPAWSRIDMVSTMYHPEAQLDSPLLAPVRSLSEIGRRQSLTRYDLEPPTPLLPRTPLGGDFSSTMRFRNQSSQTVAEGSMITPVRPVRTSIFKGARTV</sequence>
<feature type="transmembrane region" description="Helical" evidence="1">
    <location>
        <begin position="41"/>
        <end position="61"/>
    </location>
</feature>
<keyword evidence="3" id="KW-1185">Reference proteome</keyword>
<keyword evidence="1" id="KW-1133">Transmembrane helix</keyword>
<feature type="transmembrane region" description="Helical" evidence="1">
    <location>
        <begin position="73"/>
        <end position="93"/>
    </location>
</feature>
<evidence type="ECO:0000256" key="1">
    <source>
        <dbReference type="SAM" id="Phobius"/>
    </source>
</evidence>